<feature type="binding site" evidence="11">
    <location>
        <position position="563"/>
    </location>
    <ligand>
        <name>5-methyltetrahydropteroyltri-L-glutamate</name>
        <dbReference type="ChEBI" id="CHEBI:58207"/>
    </ligand>
</feature>
<evidence type="ECO:0000313" key="16">
    <source>
        <dbReference type="EMBL" id="ADM89832.1"/>
    </source>
</evidence>
<protein>
    <recommendedName>
        <fullName evidence="4">5-methyltetrahydropteroyltriglutamate--homocysteine S-methyltransferase</fullName>
        <ecNumber evidence="4">2.1.1.14</ecNumber>
    </recommendedName>
</protein>
<dbReference type="EC" id="2.1.1.14" evidence="4"/>
<keyword evidence="10" id="KW-0486">Methionine biosynthesis</keyword>
<evidence type="ECO:0000256" key="6">
    <source>
        <dbReference type="ARBA" id="ARBA00022605"/>
    </source>
</evidence>
<evidence type="ECO:0000256" key="3">
    <source>
        <dbReference type="ARBA" id="ARBA00009553"/>
    </source>
</evidence>
<dbReference type="GO" id="GO:0032259">
    <property type="term" value="P:methylation"/>
    <property type="evidence" value="ECO:0007669"/>
    <property type="project" value="UniProtKB-KW"/>
</dbReference>
<evidence type="ECO:0000313" key="17">
    <source>
        <dbReference type="Proteomes" id="UP000001303"/>
    </source>
</evidence>
<dbReference type="PIRSF" id="PIRSF000382">
    <property type="entry name" value="MeTrfase_B12_ind"/>
    <property type="match status" value="1"/>
</dbReference>
<sequence length="758" mass="90069">MSISHIIGMPRIGENREIKFAIESFWNKKYNENDLKYIFNKICLKNWNLQSYYNISYITVGDFCLYDHVLNMLTILGAIPTRFNFNTKNINYKKYFQMARGNKNNKPMEMTKWFNTNYHYLVPEWTKNIKFKNGKYNWLLNNIRKAKSIYKNIKVTIIGPLTLLYLGKKKGNLKNKLFLLKKIINGYKILLLKIKKEGINIIQIEEPILTLKLKKEWLIAFKKVYKEFKKININILLVTYFEELKNYNLIKKLPIYGIHIDIINNNFKNIGKFLNIWSNKKIISIGIINGRNIWKTNIIKKILKLKKLSIKYKNNLWISSSCSFLHIPLNLKNEFLIDNEIKKWLSFAKQKIKEIKYISDFLKNNIKLSNKYIYKNLISINNKKKSFKNKNKLVEKEFKIIKKKKYNRFSSFKNRKKKQFKKYNLPIFPTTLIGSFPQTKEIRNLRFLFKNKKINYLNYLNKIRNEIKLNINLQEKLNLDVLVHGEPERNDMVEYFGEQLWGFEFTSNGWVQSYGTRCVKPPIIYGDIYRPNSITKNISKFSQSLTLKPVKGMLTGPITMIKWSFTRNDQKIKYTAIQMSIALKKEVYDLKKNGIKIIQIDEPAFKEGLPIKKRERKKYLKIAVKCFKISCGNIEDEIQIHTHMCYSKFNNILKYISKMNADVITIETSRSNMNILNNFKKFKYSNDIGPGIYDIHSPKIPNIIDIVKLIKKTYKVINYKKIWINPDCGLKTRNWKETIESLKNMVIACKIIRKNLLK</sequence>
<evidence type="ECO:0000256" key="12">
    <source>
        <dbReference type="PIRSR" id="PIRSR000382-2"/>
    </source>
</evidence>
<dbReference type="InterPro" id="IPR013215">
    <property type="entry name" value="Cbl-indep_Met_Synth_N"/>
</dbReference>
<accession>E0TJ55</accession>
<gene>
    <name evidence="16" type="primary">metE</name>
    <name evidence="16" type="ordered locus">ZICARI_228</name>
</gene>
<dbReference type="Pfam" id="PF01717">
    <property type="entry name" value="Meth_synt_2"/>
    <property type="match status" value="1"/>
</dbReference>
<feature type="binding site" evidence="11">
    <location>
        <position position="117"/>
    </location>
    <ligand>
        <name>5-methyltetrahydropteroyltri-L-glutamate</name>
        <dbReference type="ChEBI" id="CHEBI:58207"/>
    </ligand>
</feature>
<name>E0TJ55_ZINIC</name>
<dbReference type="KEGG" id="zin:ZICARI_228"/>
<evidence type="ECO:0000256" key="8">
    <source>
        <dbReference type="ARBA" id="ARBA00022723"/>
    </source>
</evidence>
<proteinExistence type="inferred from homology"/>
<feature type="binding site" evidence="11">
    <location>
        <position position="601"/>
    </location>
    <ligand>
        <name>L-homocysteine</name>
        <dbReference type="ChEBI" id="CHEBI:58199"/>
    </ligand>
</feature>
<dbReference type="SUPFAM" id="SSF51726">
    <property type="entry name" value="UROD/MetE-like"/>
    <property type="match status" value="2"/>
</dbReference>
<dbReference type="Gene3D" id="3.20.20.210">
    <property type="match status" value="2"/>
</dbReference>
<comment type="function">
    <text evidence="1">Catalyzes the transfer of a methyl group from 5-methyltetrahydrofolate to homocysteine resulting in methionine formation.</text>
</comment>
<feature type="binding site" evidence="12">
    <location>
        <position position="728"/>
    </location>
    <ligand>
        <name>Zn(2+)</name>
        <dbReference type="ChEBI" id="CHEBI:29105"/>
        <label>1</label>
        <note>catalytic</note>
    </ligand>
</feature>
<dbReference type="Proteomes" id="UP000001303">
    <property type="component" value="Chromosome"/>
</dbReference>
<evidence type="ECO:0000256" key="13">
    <source>
        <dbReference type="PIRSR" id="PIRSR000382-3"/>
    </source>
</evidence>
<evidence type="ECO:0000256" key="1">
    <source>
        <dbReference type="ARBA" id="ARBA00002777"/>
    </source>
</evidence>
<feature type="binding site" evidence="12">
    <location>
        <position position="643"/>
    </location>
    <ligand>
        <name>Zn(2+)</name>
        <dbReference type="ChEBI" id="CHEBI:29105"/>
        <label>1</label>
        <note>catalytic</note>
    </ligand>
</feature>
<dbReference type="InterPro" id="IPR038071">
    <property type="entry name" value="UROD/MetE-like_sf"/>
</dbReference>
<dbReference type="EMBL" id="CP002161">
    <property type="protein sequence ID" value="ADM89832.1"/>
    <property type="molecule type" value="Genomic_DNA"/>
</dbReference>
<feature type="binding site" evidence="12">
    <location>
        <position position="667"/>
    </location>
    <ligand>
        <name>Zn(2+)</name>
        <dbReference type="ChEBI" id="CHEBI:29105"/>
        <label>1</label>
        <note>catalytic</note>
    </ligand>
</feature>
<reference evidence="16 17" key="1">
    <citation type="journal article" date="2010" name="Genome Biol. Evol.">
        <title>Functional convergence in reduced genomes of bacterial symbionts spanning 200 My of evolution.</title>
        <authorList>
            <person name="McCutcheon J.P."/>
            <person name="Moran N.A."/>
        </authorList>
    </citation>
    <scope>NUCLEOTIDE SEQUENCE [LARGE SCALE GENOMIC DNA]</scope>
    <source>
        <strain evidence="16 17">CARI</strain>
    </source>
</reference>
<dbReference type="STRING" id="871271.ZICARI_228"/>
<feature type="binding site" evidence="11">
    <location>
        <position position="19"/>
    </location>
    <ligand>
        <name>5-methyltetrahydropteroyltri-L-glutamate</name>
        <dbReference type="ChEBI" id="CHEBI:58207"/>
    </ligand>
</feature>
<keyword evidence="9 12" id="KW-0862">Zinc</keyword>
<feature type="active site" description="Proton donor" evidence="13">
    <location>
        <position position="696"/>
    </location>
</feature>
<comment type="cofactor">
    <cofactor evidence="12">
        <name>Zn(2+)</name>
        <dbReference type="ChEBI" id="CHEBI:29105"/>
    </cofactor>
    <text evidence="12">Binds 2 Zn(2+) ions per subunit.</text>
</comment>
<comment type="similarity">
    <text evidence="3">Belongs to the vitamin-B12 independent methionine synthase family.</text>
</comment>
<keyword evidence="7" id="KW-0808">Transferase</keyword>
<keyword evidence="5 16" id="KW-0489">Methyltransferase</keyword>
<dbReference type="InterPro" id="IPR002629">
    <property type="entry name" value="Met_Synth_C/arc"/>
</dbReference>
<evidence type="ECO:0000256" key="7">
    <source>
        <dbReference type="ARBA" id="ARBA00022679"/>
    </source>
</evidence>
<feature type="binding site" evidence="12">
    <location>
        <position position="645"/>
    </location>
    <ligand>
        <name>Zn(2+)</name>
        <dbReference type="ChEBI" id="CHEBI:29105"/>
        <label>1</label>
        <note>catalytic</note>
    </ligand>
</feature>
<dbReference type="PANTHER" id="PTHR30519">
    <property type="entry name" value="5-METHYLTETRAHYDROPTEROYLTRIGLUTAMATE--HOMOCYSTEINE METHYLTRANSFERASE"/>
    <property type="match status" value="1"/>
</dbReference>
<feature type="binding site" evidence="11">
    <location>
        <position position="601"/>
    </location>
    <ligand>
        <name>L-methionine</name>
        <dbReference type="ChEBI" id="CHEBI:57844"/>
    </ligand>
</feature>
<dbReference type="GO" id="GO:0009086">
    <property type="term" value="P:methionine biosynthetic process"/>
    <property type="evidence" value="ECO:0007669"/>
    <property type="project" value="UniProtKB-KW"/>
</dbReference>
<evidence type="ECO:0000256" key="11">
    <source>
        <dbReference type="PIRSR" id="PIRSR000382-1"/>
    </source>
</evidence>
<dbReference type="UniPathway" id="UPA00051">
    <property type="reaction ID" value="UER00082"/>
</dbReference>
<dbReference type="HOGENOM" id="CLU_013175_0_0_4"/>
<evidence type="ECO:0000256" key="4">
    <source>
        <dbReference type="ARBA" id="ARBA00012034"/>
    </source>
</evidence>
<dbReference type="AlphaFoldDB" id="E0TJ55"/>
<organism evidence="16 17">
    <name type="scientific">Zinderia insecticola (strain CARI)</name>
    <dbReference type="NCBI Taxonomy" id="871271"/>
    <lineage>
        <taxon>Bacteria</taxon>
        <taxon>Pseudomonadati</taxon>
        <taxon>Pseudomonadota</taxon>
        <taxon>Betaproteobacteria</taxon>
        <taxon>Burkholderiales</taxon>
        <taxon>Oxalobacteraceae</taxon>
        <taxon>Candidatus Zinderia</taxon>
    </lineage>
</organism>
<evidence type="ECO:0000256" key="9">
    <source>
        <dbReference type="ARBA" id="ARBA00022833"/>
    </source>
</evidence>
<dbReference type="NCBIfam" id="NF003556">
    <property type="entry name" value="PRK05222.1"/>
    <property type="match status" value="1"/>
</dbReference>
<feature type="binding site" evidence="11">
    <location>
        <begin position="517"/>
        <end position="518"/>
    </location>
    <ligand>
        <name>5-methyltetrahydropteroyltri-L-glutamate</name>
        <dbReference type="ChEBI" id="CHEBI:58207"/>
    </ligand>
</feature>
<evidence type="ECO:0000259" key="14">
    <source>
        <dbReference type="Pfam" id="PF01717"/>
    </source>
</evidence>
<feature type="domain" description="Cobalamin-independent methionine synthase MetE C-terminal/archaeal" evidence="14">
    <location>
        <begin position="428"/>
        <end position="750"/>
    </location>
</feature>
<dbReference type="GO" id="GO:0003871">
    <property type="term" value="F:5-methyltetrahydropteroyltriglutamate-homocysteine S-methyltransferase activity"/>
    <property type="evidence" value="ECO:0007669"/>
    <property type="project" value="UniProtKB-EC"/>
</dbReference>
<dbReference type="InterPro" id="IPR006276">
    <property type="entry name" value="Cobalamin-indep_Met_synthase"/>
</dbReference>
<keyword evidence="6" id="KW-0028">Amino-acid biosynthesis</keyword>
<comment type="pathway">
    <text evidence="2">Amino-acid biosynthesis; L-methionine biosynthesis via de novo pathway; L-methionine from L-homocysteine (MetE route): step 1/1.</text>
</comment>
<evidence type="ECO:0000256" key="2">
    <source>
        <dbReference type="ARBA" id="ARBA00004681"/>
    </source>
</evidence>
<dbReference type="GO" id="GO:0008270">
    <property type="term" value="F:zinc ion binding"/>
    <property type="evidence" value="ECO:0007669"/>
    <property type="project" value="InterPro"/>
</dbReference>
<keyword evidence="8 12" id="KW-0479">Metal-binding</keyword>
<feature type="binding site" evidence="11">
    <location>
        <begin position="433"/>
        <end position="435"/>
    </location>
    <ligand>
        <name>L-methionine</name>
        <dbReference type="ChEBI" id="CHEBI:57844"/>
    </ligand>
</feature>
<dbReference type="CDD" id="cd03311">
    <property type="entry name" value="CIMS_C_terminal_like"/>
    <property type="match status" value="1"/>
</dbReference>
<feature type="binding site" evidence="11">
    <location>
        <begin position="433"/>
        <end position="435"/>
    </location>
    <ligand>
        <name>L-homocysteine</name>
        <dbReference type="ChEBI" id="CHEBI:58199"/>
    </ligand>
</feature>
<feature type="domain" description="Cobalamin-independent methionine synthase MetE N-terminal" evidence="15">
    <location>
        <begin position="4"/>
        <end position="309"/>
    </location>
</feature>
<evidence type="ECO:0000256" key="5">
    <source>
        <dbReference type="ARBA" id="ARBA00022603"/>
    </source>
</evidence>
<reference key="2">
    <citation type="submission" date="2010-08" db="EMBL/GenBank/DDBJ databases">
        <title>Functional convergence in reduced genomes of bacterial symbionts spanning 200 million years of evolution.</title>
        <authorList>
            <person name="McCutcheon J.P."/>
            <person name="Moran N.A."/>
        </authorList>
    </citation>
    <scope>NUCLEOTIDE SEQUENCE</scope>
    <source>
        <strain>CARI</strain>
    </source>
</reference>
<dbReference type="Pfam" id="PF08267">
    <property type="entry name" value="Meth_synt_1"/>
    <property type="match status" value="1"/>
</dbReference>
<feature type="binding site" evidence="11">
    <location>
        <position position="486"/>
    </location>
    <ligand>
        <name>L-methionine</name>
        <dbReference type="ChEBI" id="CHEBI:57844"/>
    </ligand>
</feature>
<evidence type="ECO:0000256" key="10">
    <source>
        <dbReference type="ARBA" id="ARBA00023167"/>
    </source>
</evidence>
<evidence type="ECO:0000259" key="15">
    <source>
        <dbReference type="Pfam" id="PF08267"/>
    </source>
</evidence>
<keyword evidence="17" id="KW-1185">Reference proteome</keyword>